<dbReference type="GO" id="GO:0016226">
    <property type="term" value="P:iron-sulfur cluster assembly"/>
    <property type="evidence" value="ECO:0007669"/>
    <property type="project" value="InterPro"/>
</dbReference>
<organism evidence="2 3">
    <name type="scientific">candidate division WWE3 bacterium RIFOXYA2_FULL_46_9</name>
    <dbReference type="NCBI Taxonomy" id="1802636"/>
    <lineage>
        <taxon>Bacteria</taxon>
        <taxon>Katanobacteria</taxon>
    </lineage>
</organism>
<evidence type="ECO:0000259" key="1">
    <source>
        <dbReference type="Pfam" id="PF01592"/>
    </source>
</evidence>
<feature type="domain" description="NIF system FeS cluster assembly NifU N-terminal" evidence="1">
    <location>
        <begin position="8"/>
        <end position="127"/>
    </location>
</feature>
<proteinExistence type="predicted"/>
<dbReference type="AlphaFoldDB" id="A0A1F4W1A0"/>
<gene>
    <name evidence="2" type="ORF">A2264_00700</name>
</gene>
<dbReference type="Pfam" id="PF01592">
    <property type="entry name" value="NifU_N"/>
    <property type="match status" value="1"/>
</dbReference>
<name>A0A1F4W1A0_UNCKA</name>
<dbReference type="InterPro" id="IPR002871">
    <property type="entry name" value="NIF_FeS_clus_asmbl_NifU_N"/>
</dbReference>
<evidence type="ECO:0000313" key="2">
    <source>
        <dbReference type="EMBL" id="OGC63197.1"/>
    </source>
</evidence>
<dbReference type="GO" id="GO:0051536">
    <property type="term" value="F:iron-sulfur cluster binding"/>
    <property type="evidence" value="ECO:0007669"/>
    <property type="project" value="InterPro"/>
</dbReference>
<comment type="caution">
    <text evidence="2">The sequence shown here is derived from an EMBL/GenBank/DDBJ whole genome shotgun (WGS) entry which is preliminary data.</text>
</comment>
<sequence length="127" mass="14114">MNPNDNIYRQELMDIYKNPVHKGALSDPSAISHKKNPMCGDEMDLYLKIEDGVIKDASYTESACVVSVIASEILLEKVIGKKVEAINKMTKDEFLTDLGLNLSTSRVKCAMLVFEAVKEALEKYAGK</sequence>
<dbReference type="PANTHER" id="PTHR10093">
    <property type="entry name" value="IRON-SULFUR CLUSTER ASSEMBLY ENZYME NIFU HOMOLOG"/>
    <property type="match status" value="1"/>
</dbReference>
<dbReference type="GO" id="GO:0005506">
    <property type="term" value="F:iron ion binding"/>
    <property type="evidence" value="ECO:0007669"/>
    <property type="project" value="InterPro"/>
</dbReference>
<accession>A0A1F4W1A0</accession>
<dbReference type="Proteomes" id="UP000176614">
    <property type="component" value="Unassembled WGS sequence"/>
</dbReference>
<dbReference type="SUPFAM" id="SSF82649">
    <property type="entry name" value="SufE/NifU"/>
    <property type="match status" value="1"/>
</dbReference>
<protein>
    <recommendedName>
        <fullName evidence="1">NIF system FeS cluster assembly NifU N-terminal domain-containing protein</fullName>
    </recommendedName>
</protein>
<dbReference type="Gene3D" id="3.90.1010.10">
    <property type="match status" value="1"/>
</dbReference>
<evidence type="ECO:0000313" key="3">
    <source>
        <dbReference type="Proteomes" id="UP000176614"/>
    </source>
</evidence>
<reference evidence="2 3" key="1">
    <citation type="journal article" date="2016" name="Nat. Commun.">
        <title>Thousands of microbial genomes shed light on interconnected biogeochemical processes in an aquifer system.</title>
        <authorList>
            <person name="Anantharaman K."/>
            <person name="Brown C.T."/>
            <person name="Hug L.A."/>
            <person name="Sharon I."/>
            <person name="Castelle C.J."/>
            <person name="Probst A.J."/>
            <person name="Thomas B.C."/>
            <person name="Singh A."/>
            <person name="Wilkins M.J."/>
            <person name="Karaoz U."/>
            <person name="Brodie E.L."/>
            <person name="Williams K.H."/>
            <person name="Hubbard S.S."/>
            <person name="Banfield J.F."/>
        </authorList>
    </citation>
    <scope>NUCLEOTIDE SEQUENCE [LARGE SCALE GENOMIC DNA]</scope>
</reference>
<dbReference type="EMBL" id="MEVT01000008">
    <property type="protein sequence ID" value="OGC63197.1"/>
    <property type="molecule type" value="Genomic_DNA"/>
</dbReference>
<dbReference type="CDD" id="cd06664">
    <property type="entry name" value="IscU_like"/>
    <property type="match status" value="1"/>
</dbReference>